<keyword evidence="13" id="KW-1185">Reference proteome</keyword>
<evidence type="ECO:0000313" key="13">
    <source>
        <dbReference type="Proteomes" id="UP000001876"/>
    </source>
</evidence>
<comment type="similarity">
    <text evidence="8">Belongs to the Ca(2+):cation antiporter (CaCA) (TC 2.A.19) family. Cation/calcium exchanger (CCX) subfamily.</text>
</comment>
<gene>
    <name evidence="12" type="ORF">MICPUCDRAFT_56683</name>
</gene>
<keyword evidence="7" id="KW-0739">Sodium transport</keyword>
<keyword evidence="2" id="KW-0813">Transport</keyword>
<feature type="region of interest" description="Disordered" evidence="9">
    <location>
        <begin position="92"/>
        <end position="117"/>
    </location>
</feature>
<keyword evidence="4 10" id="KW-1133">Transmembrane helix</keyword>
<evidence type="ECO:0000259" key="11">
    <source>
        <dbReference type="Pfam" id="PF01699"/>
    </source>
</evidence>
<protein>
    <submittedName>
        <fullName evidence="12">Ca2+:Cation antiporter family</fullName>
    </submittedName>
</protein>
<dbReference type="RefSeq" id="XP_003057477.1">
    <property type="nucleotide sequence ID" value="XM_003057431.1"/>
</dbReference>
<evidence type="ECO:0000256" key="3">
    <source>
        <dbReference type="ARBA" id="ARBA00022692"/>
    </source>
</evidence>
<dbReference type="GeneID" id="9682916"/>
<dbReference type="PANTHER" id="PTHR12266:SF33">
    <property type="entry name" value="CATION_CALCIUM EXCHANGER 5"/>
    <property type="match status" value="1"/>
</dbReference>
<keyword evidence="5" id="KW-0915">Sodium</keyword>
<feature type="region of interest" description="Disordered" evidence="9">
    <location>
        <begin position="44"/>
        <end position="76"/>
    </location>
</feature>
<evidence type="ECO:0000256" key="4">
    <source>
        <dbReference type="ARBA" id="ARBA00022989"/>
    </source>
</evidence>
<evidence type="ECO:0000256" key="1">
    <source>
        <dbReference type="ARBA" id="ARBA00004141"/>
    </source>
</evidence>
<sequence>MAGRHDPREAWDRRLAARRAHRGRRFVVKLVVVAVVAAVAAAVDGASSTRDPDANVVVGAPEATTTSSSSSSRDPGAARVLLNERAHLATAAVHRSRRGRRRREDASAPWLRPADAAEEEEDVDHCGSVAIDAARDKCAHVARHCGTDATDGLVDYRRLHYCVMRPHPTLSAVLLLAVVVAAFYLLGETSEERFCPVVRRLADALELSPSAAGVTLLALGNGAPDVFACLAAFSASGGGGGGSRGGTLSAVPGGDVGGGMIGATLRRVVSHPGPHTTPCARCTPFLEDFTSRRRFSPPRVTRFQSRLLASTAFNSD</sequence>
<evidence type="ECO:0000256" key="5">
    <source>
        <dbReference type="ARBA" id="ARBA00023053"/>
    </source>
</evidence>
<dbReference type="eggNOG" id="KOG2399">
    <property type="taxonomic scope" value="Eukaryota"/>
</dbReference>
<feature type="domain" description="Sodium/calcium exchanger membrane region" evidence="11">
    <location>
        <begin position="177"/>
        <end position="234"/>
    </location>
</feature>
<dbReference type="OrthoDB" id="407410at2759"/>
<dbReference type="InterPro" id="IPR004837">
    <property type="entry name" value="NaCa_Exmemb"/>
</dbReference>
<evidence type="ECO:0000256" key="9">
    <source>
        <dbReference type="SAM" id="MobiDB-lite"/>
    </source>
</evidence>
<keyword evidence="7" id="KW-0406">Ion transport</keyword>
<comment type="subcellular location">
    <subcellularLocation>
        <location evidence="1">Membrane</location>
        <topology evidence="1">Multi-pass membrane protein</topology>
    </subcellularLocation>
</comment>
<organism evidence="13">
    <name type="scientific">Micromonas pusilla (strain CCMP1545)</name>
    <name type="common">Picoplanktonic green alga</name>
    <dbReference type="NCBI Taxonomy" id="564608"/>
    <lineage>
        <taxon>Eukaryota</taxon>
        <taxon>Viridiplantae</taxon>
        <taxon>Chlorophyta</taxon>
        <taxon>Mamiellophyceae</taxon>
        <taxon>Mamiellales</taxon>
        <taxon>Mamiellaceae</taxon>
        <taxon>Micromonas</taxon>
    </lineage>
</organism>
<dbReference type="AlphaFoldDB" id="C1MMW5"/>
<evidence type="ECO:0000313" key="12">
    <source>
        <dbReference type="EMBL" id="EEH59122.1"/>
    </source>
</evidence>
<evidence type="ECO:0000256" key="7">
    <source>
        <dbReference type="ARBA" id="ARBA00023201"/>
    </source>
</evidence>
<proteinExistence type="inferred from homology"/>
<dbReference type="GO" id="GO:0008324">
    <property type="term" value="F:monoatomic cation transmembrane transporter activity"/>
    <property type="evidence" value="ECO:0007669"/>
    <property type="project" value="TreeGrafter"/>
</dbReference>
<evidence type="ECO:0000256" key="10">
    <source>
        <dbReference type="SAM" id="Phobius"/>
    </source>
</evidence>
<dbReference type="GO" id="GO:0006814">
    <property type="term" value="P:sodium ion transport"/>
    <property type="evidence" value="ECO:0007669"/>
    <property type="project" value="UniProtKB-KW"/>
</dbReference>
<keyword evidence="6 10" id="KW-0472">Membrane</keyword>
<dbReference type="PANTHER" id="PTHR12266">
    <property type="entry name" value="NA+/CA2+ K+ INDEPENDENT EXCHANGER"/>
    <property type="match status" value="1"/>
</dbReference>
<accession>C1MMW5</accession>
<dbReference type="GO" id="GO:0016020">
    <property type="term" value="C:membrane"/>
    <property type="evidence" value="ECO:0007669"/>
    <property type="project" value="UniProtKB-SubCell"/>
</dbReference>
<keyword evidence="3 10" id="KW-0812">Transmembrane</keyword>
<evidence type="ECO:0000256" key="6">
    <source>
        <dbReference type="ARBA" id="ARBA00023136"/>
    </source>
</evidence>
<evidence type="ECO:0000256" key="2">
    <source>
        <dbReference type="ARBA" id="ARBA00022448"/>
    </source>
</evidence>
<feature type="transmembrane region" description="Helical" evidence="10">
    <location>
        <begin position="26"/>
        <end position="43"/>
    </location>
</feature>
<name>C1MMW5_MICPC</name>
<dbReference type="InterPro" id="IPR051359">
    <property type="entry name" value="CaCA_antiporter"/>
</dbReference>
<dbReference type="Proteomes" id="UP000001876">
    <property type="component" value="Unassembled WGS sequence"/>
</dbReference>
<evidence type="ECO:0000256" key="8">
    <source>
        <dbReference type="ARBA" id="ARBA00038187"/>
    </source>
</evidence>
<dbReference type="KEGG" id="mpp:MICPUCDRAFT_56683"/>
<reference evidence="12 13" key="1">
    <citation type="journal article" date="2009" name="Science">
        <title>Green evolution and dynamic adaptations revealed by genomes of the marine picoeukaryotes Micromonas.</title>
        <authorList>
            <person name="Worden A.Z."/>
            <person name="Lee J.H."/>
            <person name="Mock T."/>
            <person name="Rouze P."/>
            <person name="Simmons M.P."/>
            <person name="Aerts A.L."/>
            <person name="Allen A.E."/>
            <person name="Cuvelier M.L."/>
            <person name="Derelle E."/>
            <person name="Everett M.V."/>
            <person name="Foulon E."/>
            <person name="Grimwood J."/>
            <person name="Gundlach H."/>
            <person name="Henrissat B."/>
            <person name="Napoli C."/>
            <person name="McDonald S.M."/>
            <person name="Parker M.S."/>
            <person name="Rombauts S."/>
            <person name="Salamov A."/>
            <person name="Von Dassow P."/>
            <person name="Badger J.H."/>
            <person name="Coutinho P.M."/>
            <person name="Demir E."/>
            <person name="Dubchak I."/>
            <person name="Gentemann C."/>
            <person name="Eikrem W."/>
            <person name="Gready J.E."/>
            <person name="John U."/>
            <person name="Lanier W."/>
            <person name="Lindquist E.A."/>
            <person name="Lucas S."/>
            <person name="Mayer K.F."/>
            <person name="Moreau H."/>
            <person name="Not F."/>
            <person name="Otillar R."/>
            <person name="Panaud O."/>
            <person name="Pangilinan J."/>
            <person name="Paulsen I."/>
            <person name="Piegu B."/>
            <person name="Poliakov A."/>
            <person name="Robbens S."/>
            <person name="Schmutz J."/>
            <person name="Toulza E."/>
            <person name="Wyss T."/>
            <person name="Zelensky A."/>
            <person name="Zhou K."/>
            <person name="Armbrust E.V."/>
            <person name="Bhattacharya D."/>
            <person name="Goodenough U.W."/>
            <person name="Van de Peer Y."/>
            <person name="Grigoriev I.V."/>
        </authorList>
    </citation>
    <scope>NUCLEOTIDE SEQUENCE [LARGE SCALE GENOMIC DNA]</scope>
    <source>
        <strain evidence="12 13">CCMP1545</strain>
    </source>
</reference>
<feature type="transmembrane region" description="Helical" evidence="10">
    <location>
        <begin position="169"/>
        <end position="186"/>
    </location>
</feature>
<dbReference type="EMBL" id="GG663737">
    <property type="protein sequence ID" value="EEH59122.1"/>
    <property type="molecule type" value="Genomic_DNA"/>
</dbReference>
<dbReference type="Pfam" id="PF01699">
    <property type="entry name" value="Na_Ca_ex"/>
    <property type="match status" value="1"/>
</dbReference>